<evidence type="ECO:0000313" key="1">
    <source>
        <dbReference type="EMBL" id="OQR80539.1"/>
    </source>
</evidence>
<gene>
    <name evidence="1" type="ORF">THRCLA_23468</name>
</gene>
<dbReference type="AlphaFoldDB" id="A0A1V9Y498"/>
<dbReference type="Proteomes" id="UP000243217">
    <property type="component" value="Unassembled WGS sequence"/>
</dbReference>
<sequence length="62" mass="7381">MHSDTKQFKHDKRKHKLTAVDKIRGAAHRNYLWVTLFWYVKSVSLHMKHCLAGMDHGLLKEH</sequence>
<name>A0A1V9Y498_9STRA</name>
<protein>
    <submittedName>
        <fullName evidence="1">Uncharacterized protein</fullName>
    </submittedName>
</protein>
<dbReference type="EMBL" id="JNBS01005202">
    <property type="protein sequence ID" value="OQR80539.1"/>
    <property type="molecule type" value="Genomic_DNA"/>
</dbReference>
<organism evidence="1 2">
    <name type="scientific">Thraustotheca clavata</name>
    <dbReference type="NCBI Taxonomy" id="74557"/>
    <lineage>
        <taxon>Eukaryota</taxon>
        <taxon>Sar</taxon>
        <taxon>Stramenopiles</taxon>
        <taxon>Oomycota</taxon>
        <taxon>Saprolegniomycetes</taxon>
        <taxon>Saprolegniales</taxon>
        <taxon>Achlyaceae</taxon>
        <taxon>Thraustotheca</taxon>
    </lineage>
</organism>
<proteinExistence type="predicted"/>
<keyword evidence="2" id="KW-1185">Reference proteome</keyword>
<comment type="caution">
    <text evidence="1">The sequence shown here is derived from an EMBL/GenBank/DDBJ whole genome shotgun (WGS) entry which is preliminary data.</text>
</comment>
<reference evidence="1 2" key="1">
    <citation type="journal article" date="2014" name="Genome Biol. Evol.">
        <title>The secreted proteins of Achlya hypogyna and Thraustotheca clavata identify the ancestral oomycete secretome and reveal gene acquisitions by horizontal gene transfer.</title>
        <authorList>
            <person name="Misner I."/>
            <person name="Blouin N."/>
            <person name="Leonard G."/>
            <person name="Richards T.A."/>
            <person name="Lane C.E."/>
        </authorList>
    </citation>
    <scope>NUCLEOTIDE SEQUENCE [LARGE SCALE GENOMIC DNA]</scope>
    <source>
        <strain evidence="1 2">ATCC 34112</strain>
    </source>
</reference>
<accession>A0A1V9Y498</accession>
<evidence type="ECO:0000313" key="2">
    <source>
        <dbReference type="Proteomes" id="UP000243217"/>
    </source>
</evidence>